<evidence type="ECO:0000256" key="9">
    <source>
        <dbReference type="SAM" id="SignalP"/>
    </source>
</evidence>
<dbReference type="OMA" id="KNWWNLH"/>
<keyword evidence="7" id="KW-0378">Hydrolase</keyword>
<proteinExistence type="inferred from homology"/>
<dbReference type="PANTHER" id="PTHR21661">
    <property type="entry name" value="EPOXIDE HYDROLASE 1-RELATED"/>
    <property type="match status" value="1"/>
</dbReference>
<evidence type="ECO:0000256" key="1">
    <source>
        <dbReference type="ARBA" id="ARBA00004071"/>
    </source>
</evidence>
<keyword evidence="8" id="KW-0326">Glycosidase</keyword>
<accession>A0A284RZD5</accession>
<dbReference type="OrthoDB" id="6039950at2759"/>
<dbReference type="SUPFAM" id="SSF53474">
    <property type="entry name" value="alpha/beta-Hydrolases"/>
    <property type="match status" value="1"/>
</dbReference>
<dbReference type="EC" id="3.2.1.51" evidence="4"/>
<evidence type="ECO:0000256" key="5">
    <source>
        <dbReference type="ARBA" id="ARBA00022729"/>
    </source>
</evidence>
<dbReference type="AlphaFoldDB" id="A0A284RZD5"/>
<organism evidence="12 13">
    <name type="scientific">Armillaria ostoyae</name>
    <name type="common">Armillaria root rot fungus</name>
    <dbReference type="NCBI Taxonomy" id="47428"/>
    <lineage>
        <taxon>Eukaryota</taxon>
        <taxon>Fungi</taxon>
        <taxon>Dikarya</taxon>
        <taxon>Basidiomycota</taxon>
        <taxon>Agaricomycotina</taxon>
        <taxon>Agaricomycetes</taxon>
        <taxon>Agaricomycetidae</taxon>
        <taxon>Agaricales</taxon>
        <taxon>Marasmiineae</taxon>
        <taxon>Physalacriaceae</taxon>
        <taxon>Armillaria</taxon>
    </lineage>
</organism>
<protein>
    <recommendedName>
        <fullName evidence="4">alpha-L-fucosidase</fullName>
        <ecNumber evidence="4">3.2.1.51</ecNumber>
    </recommendedName>
</protein>
<feature type="chain" id="PRO_5013284137" description="alpha-L-fucosidase" evidence="9">
    <location>
        <begin position="20"/>
        <end position="1183"/>
    </location>
</feature>
<dbReference type="PRINTS" id="PR00741">
    <property type="entry name" value="GLHYDRLASE29"/>
</dbReference>
<dbReference type="SMART" id="SM00812">
    <property type="entry name" value="Alpha_L_fucos"/>
    <property type="match status" value="1"/>
</dbReference>
<dbReference type="InterPro" id="IPR017853">
    <property type="entry name" value="GH"/>
</dbReference>
<evidence type="ECO:0000313" key="12">
    <source>
        <dbReference type="EMBL" id="SJL14124.1"/>
    </source>
</evidence>
<dbReference type="GO" id="GO:0004560">
    <property type="term" value="F:alpha-L-fucosidase activity"/>
    <property type="evidence" value="ECO:0007669"/>
    <property type="project" value="UniProtKB-EC"/>
</dbReference>
<reference evidence="13" key="1">
    <citation type="journal article" date="2017" name="Nat. Ecol. Evol.">
        <title>Genome expansion and lineage-specific genetic innovations in the forest pathogenic fungi Armillaria.</title>
        <authorList>
            <person name="Sipos G."/>
            <person name="Prasanna A.N."/>
            <person name="Walter M.C."/>
            <person name="O'Connor E."/>
            <person name="Balint B."/>
            <person name="Krizsan K."/>
            <person name="Kiss B."/>
            <person name="Hess J."/>
            <person name="Varga T."/>
            <person name="Slot J."/>
            <person name="Riley R."/>
            <person name="Boka B."/>
            <person name="Rigling D."/>
            <person name="Barry K."/>
            <person name="Lee J."/>
            <person name="Mihaltcheva S."/>
            <person name="LaButti K."/>
            <person name="Lipzen A."/>
            <person name="Waldron R."/>
            <person name="Moloney N.M."/>
            <person name="Sperisen C."/>
            <person name="Kredics L."/>
            <person name="Vagvoelgyi C."/>
            <person name="Patrignani A."/>
            <person name="Fitzpatrick D."/>
            <person name="Nagy I."/>
            <person name="Doyle S."/>
            <person name="Anderson J.B."/>
            <person name="Grigoriev I.V."/>
            <person name="Gueldener U."/>
            <person name="Muensterkoetter M."/>
            <person name="Nagy L.G."/>
        </authorList>
    </citation>
    <scope>NUCLEOTIDE SEQUENCE [LARGE SCALE GENOMIC DNA]</scope>
    <source>
        <strain evidence="13">C18/9</strain>
    </source>
</reference>
<dbReference type="Gene3D" id="3.40.50.1820">
    <property type="entry name" value="alpha/beta hydrolase"/>
    <property type="match status" value="1"/>
</dbReference>
<evidence type="ECO:0000259" key="11">
    <source>
        <dbReference type="Pfam" id="PF06441"/>
    </source>
</evidence>
<evidence type="ECO:0000256" key="7">
    <source>
        <dbReference type="ARBA" id="ARBA00022801"/>
    </source>
</evidence>
<dbReference type="InterPro" id="IPR000933">
    <property type="entry name" value="Glyco_hydro_29"/>
</dbReference>
<dbReference type="STRING" id="47428.A0A284RZD5"/>
<keyword evidence="13" id="KW-1185">Reference proteome</keyword>
<feature type="signal peptide" evidence="9">
    <location>
        <begin position="1"/>
        <end position="19"/>
    </location>
</feature>
<feature type="domain" description="Glycoside hydrolase family 29 N-terminal" evidence="10">
    <location>
        <begin position="331"/>
        <end position="680"/>
    </location>
</feature>
<evidence type="ECO:0000256" key="8">
    <source>
        <dbReference type="ARBA" id="ARBA00023295"/>
    </source>
</evidence>
<dbReference type="Gene3D" id="3.20.20.80">
    <property type="entry name" value="Glycosidases"/>
    <property type="match status" value="1"/>
</dbReference>
<dbReference type="EMBL" id="FUEG01000022">
    <property type="protein sequence ID" value="SJL14124.1"/>
    <property type="molecule type" value="Genomic_DNA"/>
</dbReference>
<name>A0A284RZD5_ARMOS</name>
<keyword evidence="5 9" id="KW-0732">Signal</keyword>
<dbReference type="Proteomes" id="UP000219338">
    <property type="component" value="Unassembled WGS sequence"/>
</dbReference>
<feature type="domain" description="Epoxide hydrolase N-terminal" evidence="11">
    <location>
        <begin position="780"/>
        <end position="893"/>
    </location>
</feature>
<keyword evidence="6" id="KW-0058">Aromatic hydrocarbons catabolism</keyword>
<dbReference type="InterPro" id="IPR029058">
    <property type="entry name" value="AB_hydrolase_fold"/>
</dbReference>
<evidence type="ECO:0000259" key="10">
    <source>
        <dbReference type="Pfam" id="PF01120"/>
    </source>
</evidence>
<gene>
    <name evidence="12" type="ORF">ARMOST_17579</name>
</gene>
<evidence type="ECO:0000256" key="6">
    <source>
        <dbReference type="ARBA" id="ARBA00022797"/>
    </source>
</evidence>
<evidence type="ECO:0000256" key="2">
    <source>
        <dbReference type="ARBA" id="ARBA00007951"/>
    </source>
</evidence>
<dbReference type="GO" id="GO:0097176">
    <property type="term" value="P:epoxide metabolic process"/>
    <property type="evidence" value="ECO:0007669"/>
    <property type="project" value="TreeGrafter"/>
</dbReference>
<evidence type="ECO:0000256" key="3">
    <source>
        <dbReference type="ARBA" id="ARBA00010088"/>
    </source>
</evidence>
<dbReference type="InterPro" id="IPR057739">
    <property type="entry name" value="Glyco_hydro_29_N"/>
</dbReference>
<dbReference type="Pfam" id="PF06441">
    <property type="entry name" value="EHN"/>
    <property type="match status" value="1"/>
</dbReference>
<dbReference type="PANTHER" id="PTHR21661:SF35">
    <property type="entry name" value="EPOXIDE HYDROLASE"/>
    <property type="match status" value="1"/>
</dbReference>
<dbReference type="InterPro" id="IPR016286">
    <property type="entry name" value="FUC_metazoa-typ"/>
</dbReference>
<evidence type="ECO:0000256" key="4">
    <source>
        <dbReference type="ARBA" id="ARBA00012662"/>
    </source>
</evidence>
<sequence>MNFLGVWTTLIAILNISSALPRYPVVSLDLHLLFDNKAASPDGSADFDGMGASFDSGFLPTGPWVHDNVEYELPSEWGTSNDNVIANGQVLHLDEPTFTHELHFLYAGDAGPGTTEFMSIFTLTFTDNSTLDVELITRNWWKWPIINNGVIHTPYHYESRGAVKNENITDIFQWSTAIPSEVAVTSITFPSTEDDNKAHIFAMAFSPSVVPVDASKPQLAIRRVRFTTRWEAVSGTRAQIVEVTVANVIPTRLLSAGTSLRSKHQVSVTGSGVDTLVPGVISRLVPGDQVTVEVFVSGSRAGGTAVVTVEGPNGDTVGTSSGWSISPLVEHWTPDADILRTHETPSWWNRAKFGIFIHWGLYSVPAFAPSSTYAEWYDWSLHQDPGASNPTWVHHLDTYGKDTVYDDFIVNFTASNFDASEWLDLIDNAGAKYFVLVTKHHDGFALWDTPTTNRTSVTLGPKRDFVRELLETAKAEKPHLHRGTYFSLPEWFNPDYAKYGFDVWPGGLAHNAFNSSILEPYTGRLEIADYLNDLQLPQMLELVTTYESEIMWCDIGGPNKALEFASEFYNNALSNGRQVTMNNRCGAIPDFDTPEYSTFSAIQPQAWESSEGMDPFSYGLNLQTNDSEYKNATTIIHSLVDIISKNGNYLLDIGPTAEGDIIPIMRTNLLDTGRWLKYSGRCVYDTKFWFQGSQDTGSTSDVRFLTTPTTFCIVVLSRPDDGEIVIEKCLPLLPGDEMVLLGPNSDSPVAWSMDGASGHLTIDVADMDIFEYAWAFEMTIKPFFLNVSEEKHQWIMQRVQTAHIIPDISHPQGKEWDHGTPSDVVKDLVEYWKSSYDWRKVEKKLNSTFNMFTVELEEVGQTIALHFVHHRSARPDAIPLIFVHGWPGSFLEVEGIIELLTDPEDLEQQAFHVIAPSIPGFAFSSPPTAPGFSVARIASVFKKLMDVLGYHHFVAQGGDWGASIIRSLALQFPESCIGIHINFIQAFPPSPLQHPLVLLWLMLGWLTPSEKRRMDRMQQWFQSEMGYAFIQGTKPQTISYGLLDSPVGMLAWLYDKLHALVAPGFKWDKEVVITWTMMYILSRNAGHARLYKESMQTVQHEVMDKKITKDVAVGVSAFEFDTAYIPKWWADAVVAENIVTWREHNNGGHFPALECSDILADDIREFVRQIQGKERVDLSEAGN</sequence>
<comment type="function">
    <text evidence="1">Alpha-L-fucosidase is responsible for hydrolyzing the alpha-1,6-linked fucose joined to the reducing-end N-acetylglucosamine of the carbohydrate moieties of glycoproteins.</text>
</comment>
<comment type="similarity">
    <text evidence="2">Belongs to the glycosyl hydrolase 29 family.</text>
</comment>
<dbReference type="Pfam" id="PF01120">
    <property type="entry name" value="Alpha_L_fucos"/>
    <property type="match status" value="1"/>
</dbReference>
<dbReference type="InterPro" id="IPR010497">
    <property type="entry name" value="Epoxide_hydro_N"/>
</dbReference>
<comment type="similarity">
    <text evidence="3">Belongs to the peptidase S33 family.</text>
</comment>
<dbReference type="SUPFAM" id="SSF51445">
    <property type="entry name" value="(Trans)glycosidases"/>
    <property type="match status" value="1"/>
</dbReference>
<dbReference type="GO" id="GO:0004301">
    <property type="term" value="F:epoxide hydrolase activity"/>
    <property type="evidence" value="ECO:0007669"/>
    <property type="project" value="TreeGrafter"/>
</dbReference>
<dbReference type="GO" id="GO:0006004">
    <property type="term" value="P:fucose metabolic process"/>
    <property type="evidence" value="ECO:0007669"/>
    <property type="project" value="InterPro"/>
</dbReference>
<evidence type="ECO:0000313" key="13">
    <source>
        <dbReference type="Proteomes" id="UP000219338"/>
    </source>
</evidence>